<dbReference type="PANTHER" id="PTHR31836:SF28">
    <property type="entry name" value="SRCR DOMAIN-CONTAINING PROTEIN-RELATED"/>
    <property type="match status" value="1"/>
</dbReference>
<organism evidence="5 6">
    <name type="scientific">Amanita thiersii Skay4041</name>
    <dbReference type="NCBI Taxonomy" id="703135"/>
    <lineage>
        <taxon>Eukaryota</taxon>
        <taxon>Fungi</taxon>
        <taxon>Dikarya</taxon>
        <taxon>Basidiomycota</taxon>
        <taxon>Agaricomycotina</taxon>
        <taxon>Agaricomycetes</taxon>
        <taxon>Agaricomycetidae</taxon>
        <taxon>Agaricales</taxon>
        <taxon>Pluteineae</taxon>
        <taxon>Amanitaceae</taxon>
        <taxon>Amanita</taxon>
    </lineage>
</organism>
<dbReference type="SUPFAM" id="SSF50685">
    <property type="entry name" value="Barwin-like endoglucanases"/>
    <property type="match status" value="1"/>
</dbReference>
<feature type="domain" description="RlpA-like protein double-psi beta-barrel" evidence="4">
    <location>
        <begin position="113"/>
        <end position="163"/>
    </location>
</feature>
<evidence type="ECO:0000256" key="1">
    <source>
        <dbReference type="ARBA" id="ARBA00022729"/>
    </source>
</evidence>
<feature type="region of interest" description="Disordered" evidence="2">
    <location>
        <begin position="26"/>
        <end position="59"/>
    </location>
</feature>
<dbReference type="OrthoDB" id="623670at2759"/>
<dbReference type="CDD" id="cd22191">
    <property type="entry name" value="DPBB_RlpA_EXP_N-like"/>
    <property type="match status" value="1"/>
</dbReference>
<protein>
    <recommendedName>
        <fullName evidence="4">RlpA-like protein double-psi beta-barrel domain-containing protein</fullName>
    </recommendedName>
</protein>
<dbReference type="PANTHER" id="PTHR31836">
    <property type="match status" value="1"/>
</dbReference>
<feature type="compositionally biased region" description="Low complexity" evidence="2">
    <location>
        <begin position="44"/>
        <end position="54"/>
    </location>
</feature>
<evidence type="ECO:0000256" key="3">
    <source>
        <dbReference type="SAM" id="SignalP"/>
    </source>
</evidence>
<dbReference type="InterPro" id="IPR036908">
    <property type="entry name" value="RlpA-like_sf"/>
</dbReference>
<dbReference type="EMBL" id="KZ301969">
    <property type="protein sequence ID" value="PFH54546.1"/>
    <property type="molecule type" value="Genomic_DNA"/>
</dbReference>
<accession>A0A2A9P1E0</accession>
<evidence type="ECO:0000259" key="4">
    <source>
        <dbReference type="Pfam" id="PF03330"/>
    </source>
</evidence>
<evidence type="ECO:0000256" key="2">
    <source>
        <dbReference type="SAM" id="MobiDB-lite"/>
    </source>
</evidence>
<dbReference type="Gene3D" id="2.40.40.10">
    <property type="entry name" value="RlpA-like domain"/>
    <property type="match status" value="1"/>
</dbReference>
<feature type="chain" id="PRO_5012044022" description="RlpA-like protein double-psi beta-barrel domain-containing protein" evidence="3">
    <location>
        <begin position="19"/>
        <end position="171"/>
    </location>
</feature>
<proteinExistence type="predicted"/>
<dbReference type="Proteomes" id="UP000242287">
    <property type="component" value="Unassembled WGS sequence"/>
</dbReference>
<keyword evidence="1 3" id="KW-0732">Signal</keyword>
<dbReference type="Pfam" id="PF03330">
    <property type="entry name" value="DPBB_1"/>
    <property type="match status" value="1"/>
</dbReference>
<evidence type="ECO:0000313" key="6">
    <source>
        <dbReference type="Proteomes" id="UP000242287"/>
    </source>
</evidence>
<gene>
    <name evidence="5" type="ORF">AMATHDRAFT_135159</name>
</gene>
<evidence type="ECO:0000313" key="5">
    <source>
        <dbReference type="EMBL" id="PFH54546.1"/>
    </source>
</evidence>
<keyword evidence="6" id="KW-1185">Reference proteome</keyword>
<dbReference type="AlphaFoldDB" id="A0A2A9P1E0"/>
<dbReference type="InterPro" id="IPR009009">
    <property type="entry name" value="RlpA-like_DPBB"/>
</dbReference>
<sequence>MFFAKSLVLLSFALSVLALTTPHFPRAHHHRRSLSPNAPPPPTTTHTSPKPTHTGGIGLPSFLVGTQTGQGTFYATGLGACGITNNDGQHIVAVSHLLFDAFPGYNGINPNANPVCNKQVRVSYQGKSVTVTITDRCEGCALTDLDFSPSAFNQLASFDVGRISGMTWEWL</sequence>
<dbReference type="InterPro" id="IPR051477">
    <property type="entry name" value="Expansin_CellWall"/>
</dbReference>
<feature type="signal peptide" evidence="3">
    <location>
        <begin position="1"/>
        <end position="18"/>
    </location>
</feature>
<name>A0A2A9P1E0_9AGAR</name>
<reference evidence="5" key="1">
    <citation type="submission" date="2014-02" db="EMBL/GenBank/DDBJ databases">
        <title>Transposable element dynamics among asymbiotic and ectomycorrhizal Amanita fungi.</title>
        <authorList>
            <consortium name="DOE Joint Genome Institute"/>
            <person name="Hess J."/>
            <person name="Skrede I."/>
            <person name="Wolfe B."/>
            <person name="LaButti K."/>
            <person name="Ohm R.A."/>
            <person name="Grigoriev I.V."/>
            <person name="Pringle A."/>
        </authorList>
    </citation>
    <scope>NUCLEOTIDE SEQUENCE [LARGE SCALE GENOMIC DNA]</scope>
    <source>
        <strain evidence="5">SKay4041</strain>
    </source>
</reference>
<dbReference type="STRING" id="703135.A0A2A9P1E0"/>